<keyword evidence="2" id="KW-1185">Reference proteome</keyword>
<name>A0AAV9M6T7_9SOLN</name>
<dbReference type="PANTHER" id="PTHR33710">
    <property type="entry name" value="BNAC02G09200D PROTEIN"/>
    <property type="match status" value="1"/>
</dbReference>
<comment type="caution">
    <text evidence="1">The sequence shown here is derived from an EMBL/GenBank/DDBJ whole genome shotgun (WGS) entry which is preliminary data.</text>
</comment>
<reference evidence="1 2" key="1">
    <citation type="submission" date="2023-10" db="EMBL/GenBank/DDBJ databases">
        <title>Genome-Wide Identification Analysis in wild type Solanum Pinnatisectum Reveals Some Genes Defensing Phytophthora Infestans.</title>
        <authorList>
            <person name="Sun C."/>
        </authorList>
    </citation>
    <scope>NUCLEOTIDE SEQUENCE [LARGE SCALE GENOMIC DNA]</scope>
    <source>
        <strain evidence="1">LQN</strain>
        <tissue evidence="1">Leaf</tissue>
    </source>
</reference>
<evidence type="ECO:0008006" key="3">
    <source>
        <dbReference type="Google" id="ProtNLM"/>
    </source>
</evidence>
<dbReference type="EMBL" id="JAWPEI010000002">
    <property type="protein sequence ID" value="KAK4733443.1"/>
    <property type="molecule type" value="Genomic_DNA"/>
</dbReference>
<dbReference type="SUPFAM" id="SSF56219">
    <property type="entry name" value="DNase I-like"/>
    <property type="match status" value="1"/>
</dbReference>
<dbReference type="AlphaFoldDB" id="A0AAV9M6T7"/>
<dbReference type="Gene3D" id="3.60.10.10">
    <property type="entry name" value="Endonuclease/exonuclease/phosphatase"/>
    <property type="match status" value="1"/>
</dbReference>
<dbReference type="Proteomes" id="UP001311915">
    <property type="component" value="Unassembled WGS sequence"/>
</dbReference>
<sequence length="303" mass="35893">MELFQDFNNIQRFKRRLGMEYAKYDCNGKIWIFIKEHIQVEVMSDTAQMLTLRLIFQEINIPLIVSVVYAKCAAEERVHLWNEIYCICNANQNAPWLIGGDFNVIMSEEEKIVEHLARTGSDHAPMVLSCGQKNNVPRRPFKFLKFWTERPDFHQVVKDSWVSEEVDVFINLKQKLINTKAALSSWSRVAFGDIFKQLVIREEIVRKNSTSGSCRIKEICTFEEEYWRQKAGIQWFTEEEKNTRFFHSLVRGRRKRMSFNGIQNMEGEWMEWEEQVAAAAQEFFKNQFTGNYIVEETPILRYV</sequence>
<accession>A0AAV9M6T7</accession>
<dbReference type="InterPro" id="IPR036691">
    <property type="entry name" value="Endo/exonu/phosph_ase_sf"/>
</dbReference>
<protein>
    <recommendedName>
        <fullName evidence="3">Endonuclease/exonuclease/phosphatase domain-containing protein</fullName>
    </recommendedName>
</protein>
<proteinExistence type="predicted"/>
<evidence type="ECO:0000313" key="2">
    <source>
        <dbReference type="Proteomes" id="UP001311915"/>
    </source>
</evidence>
<evidence type="ECO:0000313" key="1">
    <source>
        <dbReference type="EMBL" id="KAK4733443.1"/>
    </source>
</evidence>
<organism evidence="1 2">
    <name type="scientific">Solanum pinnatisectum</name>
    <name type="common">tansyleaf nightshade</name>
    <dbReference type="NCBI Taxonomy" id="50273"/>
    <lineage>
        <taxon>Eukaryota</taxon>
        <taxon>Viridiplantae</taxon>
        <taxon>Streptophyta</taxon>
        <taxon>Embryophyta</taxon>
        <taxon>Tracheophyta</taxon>
        <taxon>Spermatophyta</taxon>
        <taxon>Magnoliopsida</taxon>
        <taxon>eudicotyledons</taxon>
        <taxon>Gunneridae</taxon>
        <taxon>Pentapetalae</taxon>
        <taxon>asterids</taxon>
        <taxon>lamiids</taxon>
        <taxon>Solanales</taxon>
        <taxon>Solanaceae</taxon>
        <taxon>Solanoideae</taxon>
        <taxon>Solaneae</taxon>
        <taxon>Solanum</taxon>
    </lineage>
</organism>
<gene>
    <name evidence="1" type="ORF">R3W88_007704</name>
</gene>
<dbReference type="PANTHER" id="PTHR33710:SF79">
    <property type="entry name" value="OS06G0205337 PROTEIN"/>
    <property type="match status" value="1"/>
</dbReference>